<feature type="signal peptide" evidence="8">
    <location>
        <begin position="1"/>
        <end position="28"/>
    </location>
</feature>
<keyword evidence="11" id="KW-1185">Reference proteome</keyword>
<keyword evidence="7" id="KW-0449">Lipoprotein</keyword>
<evidence type="ECO:0000256" key="2">
    <source>
        <dbReference type="ARBA" id="ARBA00008681"/>
    </source>
</evidence>
<dbReference type="STRING" id="582402.Hbal_3009"/>
<gene>
    <name evidence="10" type="ordered locus">Hbal_3009</name>
</gene>
<dbReference type="Pfam" id="PF05433">
    <property type="entry name" value="Rick_17kDa_Anti"/>
    <property type="match status" value="1"/>
</dbReference>
<dbReference type="PANTHER" id="PTHR35603">
    <property type="match status" value="1"/>
</dbReference>
<evidence type="ECO:0000313" key="10">
    <source>
        <dbReference type="EMBL" id="ACT60677.1"/>
    </source>
</evidence>
<keyword evidence="4 8" id="KW-0732">Signal</keyword>
<dbReference type="RefSeq" id="WP_015828827.1">
    <property type="nucleotide sequence ID" value="NC_012982.1"/>
</dbReference>
<dbReference type="EMBL" id="CP001678">
    <property type="protein sequence ID" value="ACT60677.1"/>
    <property type="molecule type" value="Genomic_DNA"/>
</dbReference>
<organism evidence="10 11">
    <name type="scientific">Hirschia baltica (strain ATCC 49814 / DSM 5838 / IFAM 1418)</name>
    <dbReference type="NCBI Taxonomy" id="582402"/>
    <lineage>
        <taxon>Bacteria</taxon>
        <taxon>Pseudomonadati</taxon>
        <taxon>Pseudomonadota</taxon>
        <taxon>Alphaproteobacteria</taxon>
        <taxon>Hyphomonadales</taxon>
        <taxon>Hyphomonadaceae</taxon>
        <taxon>Hirschia</taxon>
    </lineage>
</organism>
<dbReference type="PROSITE" id="PS51257">
    <property type="entry name" value="PROKAR_LIPOPROTEIN"/>
    <property type="match status" value="1"/>
</dbReference>
<dbReference type="KEGG" id="hba:Hbal_3009"/>
<dbReference type="GO" id="GO:0009279">
    <property type="term" value="C:cell outer membrane"/>
    <property type="evidence" value="ECO:0007669"/>
    <property type="project" value="UniProtKB-SubCell"/>
</dbReference>
<evidence type="ECO:0000256" key="6">
    <source>
        <dbReference type="ARBA" id="ARBA00023139"/>
    </source>
</evidence>
<evidence type="ECO:0000259" key="9">
    <source>
        <dbReference type="Pfam" id="PF05433"/>
    </source>
</evidence>
<dbReference type="PANTHER" id="PTHR35603:SF1">
    <property type="entry name" value="OUTER MEMBRANE LIPOPROTEIN SLYB"/>
    <property type="match status" value="1"/>
</dbReference>
<sequence length="172" mass="17489">MTLSMKNLKQTNPAKNMMFALVAGTALAITGCASSQGANDYSRDEVGRISRVDEGVIVASRAVQISASNNGLLGAATGAVIGGIAGSQVGGGDDEKAIAGVVGAVGGAIAGQQINKSAGKQLGFEYKIRLDKNDEIISITQGGDVALPNGTPIFIEYGNRARVVPQHANIGY</sequence>
<evidence type="ECO:0000256" key="3">
    <source>
        <dbReference type="ARBA" id="ARBA00015281"/>
    </source>
</evidence>
<dbReference type="HOGENOM" id="CLU_090265_3_3_5"/>
<evidence type="ECO:0000256" key="7">
    <source>
        <dbReference type="ARBA" id="ARBA00023288"/>
    </source>
</evidence>
<feature type="chain" id="PRO_5002973141" description="17 kDa surface antigen" evidence="8">
    <location>
        <begin position="29"/>
        <end position="172"/>
    </location>
</feature>
<accession>C6XRR7</accession>
<protein>
    <recommendedName>
        <fullName evidence="3">17 kDa surface antigen</fullName>
    </recommendedName>
</protein>
<evidence type="ECO:0000256" key="5">
    <source>
        <dbReference type="ARBA" id="ARBA00023136"/>
    </source>
</evidence>
<dbReference type="Proteomes" id="UP000002745">
    <property type="component" value="Chromosome"/>
</dbReference>
<evidence type="ECO:0000256" key="4">
    <source>
        <dbReference type="ARBA" id="ARBA00022729"/>
    </source>
</evidence>
<evidence type="ECO:0000256" key="8">
    <source>
        <dbReference type="SAM" id="SignalP"/>
    </source>
</evidence>
<dbReference type="eggNOG" id="COG3133">
    <property type="taxonomic scope" value="Bacteria"/>
</dbReference>
<keyword evidence="5" id="KW-0472">Membrane</keyword>
<reference evidence="11" key="1">
    <citation type="journal article" date="2011" name="J. Bacteriol.">
        <title>Genome sequences of eight morphologically diverse alphaproteobacteria.</title>
        <authorList>
            <consortium name="US DOE Joint Genome Institute"/>
            <person name="Brown P.J."/>
            <person name="Kysela D.T."/>
            <person name="Buechlein A."/>
            <person name="Hemmerich C."/>
            <person name="Brun Y.V."/>
        </authorList>
    </citation>
    <scope>NUCLEOTIDE SEQUENCE [LARGE SCALE GENOMIC DNA]</scope>
    <source>
        <strain evidence="11">ATCC 49814 / DSM 5838 / IFAM 1418</strain>
    </source>
</reference>
<evidence type="ECO:0000313" key="11">
    <source>
        <dbReference type="Proteomes" id="UP000002745"/>
    </source>
</evidence>
<comment type="subcellular location">
    <subcellularLocation>
        <location evidence="1">Cell outer membrane</location>
        <topology evidence="1">Lipid-anchor</topology>
    </subcellularLocation>
</comment>
<dbReference type="InterPro" id="IPR008816">
    <property type="entry name" value="Gly_zipper_2TM_dom"/>
</dbReference>
<name>C6XRR7_HIRBI</name>
<dbReference type="AlphaFoldDB" id="C6XRR7"/>
<comment type="similarity">
    <text evidence="2">Belongs to the rickettsiale 17 kDa surface antigen family.</text>
</comment>
<dbReference type="InterPro" id="IPR051407">
    <property type="entry name" value="Bact_OM_lipoprot/Surf_antigen"/>
</dbReference>
<evidence type="ECO:0000256" key="1">
    <source>
        <dbReference type="ARBA" id="ARBA00004459"/>
    </source>
</evidence>
<proteinExistence type="inferred from homology"/>
<keyword evidence="6" id="KW-0564">Palmitate</keyword>
<feature type="domain" description="Glycine zipper 2TM" evidence="9">
    <location>
        <begin position="73"/>
        <end position="114"/>
    </location>
</feature>